<name>M7WIK3_ENTHI</name>
<dbReference type="Proteomes" id="UP000030780">
    <property type="component" value="Unassembled WGS sequence"/>
</dbReference>
<organism evidence="1 2">
    <name type="scientific">Entamoeba histolytica HM-3:IMSS</name>
    <dbReference type="NCBI Taxonomy" id="885315"/>
    <lineage>
        <taxon>Eukaryota</taxon>
        <taxon>Amoebozoa</taxon>
        <taxon>Evosea</taxon>
        <taxon>Archamoebae</taxon>
        <taxon>Mastigamoebida</taxon>
        <taxon>Entamoebidae</taxon>
        <taxon>Entamoeba</taxon>
    </lineage>
</organism>
<reference evidence="1 2" key="1">
    <citation type="submission" date="2013-01" db="EMBL/GenBank/DDBJ databases">
        <authorList>
            <person name="Inman J."/>
            <person name="Zafar N."/>
            <person name="Lorenzi H."/>
            <person name="Caler E."/>
        </authorList>
    </citation>
    <scope>NUCLEOTIDE SEQUENCE [LARGE SCALE GENOMIC DNA]</scope>
    <source>
        <strain evidence="1 2">HM-3:IMSS</strain>
    </source>
</reference>
<keyword evidence="1" id="KW-0808">Transferase</keyword>
<sequence length="414" mass="48110">MLPGVFLKYIAQYLFDINDCINFCKVSKRCQQCIGIMSWKITLQKNEKISKRIKLFNGLSEIECHVKDIELFINQLKTQIRIQAIIDCEEDWNQIKILENEYIDVSSLDIRFIHIKSITFLLHLFKVINSISSISLPHTLLLGLLHKDPIINSYFEEWDCLWKIKLTNEASSSQISTLLGLTQNLNNMSNIIFYLSNTNNNIVQLLLKHINKNHVKLVTYSLSCINEIVNKQIIFLYNSSYSSKYFIPLQVTKKQINILNSLYLPIMRYKTITTNQLTNQSTYLSINGILPQCMHLISHILYFEYICNTSNSVQKIDLSSLVVLQSLKIININGIIQKTLFVLPKNLLYLSFTNCLYSPSQLINLSSLQSLRSLTLIENKLRNISLPRQIKHLFCLNNKYPILITNKRNLKCFN</sequence>
<evidence type="ECO:0000313" key="2">
    <source>
        <dbReference type="Proteomes" id="UP000030780"/>
    </source>
</evidence>
<dbReference type="VEuPathDB" id="AmoebaDB:KM1_104090"/>
<evidence type="ECO:0000313" key="1">
    <source>
        <dbReference type="EMBL" id="EMS17826.1"/>
    </source>
</evidence>
<proteinExistence type="predicted"/>
<accession>M7WIK3</accession>
<keyword evidence="1" id="KW-0418">Kinase</keyword>
<dbReference type="AlphaFoldDB" id="M7WIK3"/>
<protein>
    <submittedName>
        <fullName evidence="1">Casein kinase II beta chain</fullName>
    </submittedName>
</protein>
<dbReference type="GO" id="GO:0016301">
    <property type="term" value="F:kinase activity"/>
    <property type="evidence" value="ECO:0007669"/>
    <property type="project" value="UniProtKB-KW"/>
</dbReference>
<dbReference type="OrthoDB" id="28424at2759"/>
<gene>
    <name evidence="1" type="ORF">KM1_104090</name>
</gene>
<dbReference type="EMBL" id="KB637091">
    <property type="protein sequence ID" value="EMS17826.1"/>
    <property type="molecule type" value="Genomic_DNA"/>
</dbReference>